<organism evidence="3">
    <name type="scientific">Aureococcus anophagefferens</name>
    <name type="common">Harmful bloom alga</name>
    <dbReference type="NCBI Taxonomy" id="44056"/>
    <lineage>
        <taxon>Eukaryota</taxon>
        <taxon>Sar</taxon>
        <taxon>Stramenopiles</taxon>
        <taxon>Ochrophyta</taxon>
        <taxon>Pelagophyceae</taxon>
        <taxon>Pelagomonadales</taxon>
        <taxon>Pelagomonadaceae</taxon>
        <taxon>Aureococcus</taxon>
    </lineage>
</organism>
<protein>
    <submittedName>
        <fullName evidence="2">Uncharacterized protein</fullName>
    </submittedName>
</protein>
<proteinExistence type="predicted"/>
<dbReference type="OrthoDB" id="73141at2759"/>
<evidence type="ECO:0000256" key="1">
    <source>
        <dbReference type="SAM" id="MobiDB-lite"/>
    </source>
</evidence>
<reference evidence="2 3" key="1">
    <citation type="journal article" date="2011" name="Proc. Natl. Acad. Sci. U.S.A.">
        <title>Niche of harmful alga Aureococcus anophagefferens revealed through ecogenomics.</title>
        <authorList>
            <person name="Gobler C.J."/>
            <person name="Berry D.L."/>
            <person name="Dyhrman S.T."/>
            <person name="Wilhelm S.W."/>
            <person name="Salamov A."/>
            <person name="Lobanov A.V."/>
            <person name="Zhang Y."/>
            <person name="Collier J.L."/>
            <person name="Wurch L.L."/>
            <person name="Kustka A.B."/>
            <person name="Dill B.D."/>
            <person name="Shah M."/>
            <person name="VerBerkmoes N.C."/>
            <person name="Kuo A."/>
            <person name="Terry A."/>
            <person name="Pangilinan J."/>
            <person name="Lindquist E.A."/>
            <person name="Lucas S."/>
            <person name="Paulsen I.T."/>
            <person name="Hattenrath-Lehmann T.K."/>
            <person name="Talmage S.C."/>
            <person name="Walker E.A."/>
            <person name="Koch F."/>
            <person name="Burson A.M."/>
            <person name="Marcoval M.A."/>
            <person name="Tang Y.Z."/>
            <person name="Lecleir G.R."/>
            <person name="Coyne K.J."/>
            <person name="Berg G.M."/>
            <person name="Bertrand E.M."/>
            <person name="Saito M.A."/>
            <person name="Gladyshev V.N."/>
            <person name="Grigoriev I.V."/>
        </authorList>
    </citation>
    <scope>NUCLEOTIDE SEQUENCE [LARGE SCALE GENOMIC DNA]</scope>
    <source>
        <strain evidence="3">CCMP 1984</strain>
    </source>
</reference>
<dbReference type="GeneID" id="20224785"/>
<dbReference type="RefSeq" id="XP_009037204.1">
    <property type="nucleotide sequence ID" value="XM_009038956.1"/>
</dbReference>
<evidence type="ECO:0000313" key="3">
    <source>
        <dbReference type="Proteomes" id="UP000002729"/>
    </source>
</evidence>
<feature type="region of interest" description="Disordered" evidence="1">
    <location>
        <begin position="1"/>
        <end position="23"/>
    </location>
</feature>
<keyword evidence="3" id="KW-1185">Reference proteome</keyword>
<name>F0Y9U7_AURAN</name>
<dbReference type="KEGG" id="aaf:AURANDRAFT_64344"/>
<dbReference type="AlphaFoldDB" id="F0Y9U7"/>
<dbReference type="EMBL" id="GL833129">
    <property type="protein sequence ID" value="EGB07822.1"/>
    <property type="molecule type" value="Genomic_DNA"/>
</dbReference>
<accession>F0Y9U7</accession>
<evidence type="ECO:0000313" key="2">
    <source>
        <dbReference type="EMBL" id="EGB07822.1"/>
    </source>
</evidence>
<gene>
    <name evidence="2" type="ORF">AURANDRAFT_64344</name>
</gene>
<dbReference type="eggNOG" id="ENOG502S5ZB">
    <property type="taxonomic scope" value="Eukaryota"/>
</dbReference>
<dbReference type="InParanoid" id="F0Y9U7"/>
<dbReference type="Proteomes" id="UP000002729">
    <property type="component" value="Unassembled WGS sequence"/>
</dbReference>
<sequence length="210" mass="22840">MLASLRTSGKAASPRRASNGKAASNVLATAALQRMEHDPDISAERDGTRAVAAGGAAPKRVPLNVVNQSHRANAATAALAAEAFADPQLDPFIRDHGDPHGQRFANWIFEKMGGGPVWTEERKTRAVCPFASRGHEFETPHDRSSAHFAAWHSPKRDPSEWGDHFQLDDCRVWMRLHFWAARETGIFDDHPAFAARAGVRSSSAAGDTLV</sequence>